<sequence length="59" mass="6929">MDTIGAPREAQKSIIWDDPALPPKKTNYKLLNFLFVLDINRYQKLNISIQRSKVVHKYV</sequence>
<dbReference type="RefSeq" id="XP_006956383.1">
    <property type="nucleotide sequence ID" value="XM_006956321.1"/>
</dbReference>
<dbReference type="EMBL" id="JH668224">
    <property type="protein sequence ID" value="EIM23718.1"/>
    <property type="molecule type" value="Genomic_DNA"/>
</dbReference>
<dbReference type="AlphaFoldDB" id="I4YIC6"/>
<accession>I4YIC6</accession>
<dbReference type="Proteomes" id="UP000005242">
    <property type="component" value="Unassembled WGS sequence"/>
</dbReference>
<protein>
    <submittedName>
        <fullName evidence="1">Uncharacterized protein</fullName>
    </submittedName>
</protein>
<organism evidence="1 2">
    <name type="scientific">Wallemia mellicola (strain ATCC MYA-4683 / CBS 633.66)</name>
    <name type="common">Wallemia sebi (CBS 633.66)</name>
    <dbReference type="NCBI Taxonomy" id="671144"/>
    <lineage>
        <taxon>Eukaryota</taxon>
        <taxon>Fungi</taxon>
        <taxon>Dikarya</taxon>
        <taxon>Basidiomycota</taxon>
        <taxon>Wallemiomycotina</taxon>
        <taxon>Wallemiomycetes</taxon>
        <taxon>Wallemiales</taxon>
        <taxon>Wallemiaceae</taxon>
        <taxon>Wallemia</taxon>
    </lineage>
</organism>
<name>I4YIC6_WALMC</name>
<gene>
    <name evidence="1" type="ORF">WALSEDRAFT_59358</name>
</gene>
<proteinExistence type="predicted"/>
<keyword evidence="2" id="KW-1185">Reference proteome</keyword>
<dbReference type="InParanoid" id="I4YIC6"/>
<evidence type="ECO:0000313" key="1">
    <source>
        <dbReference type="EMBL" id="EIM23718.1"/>
    </source>
</evidence>
<dbReference type="KEGG" id="wse:WALSEDRAFT_59358"/>
<evidence type="ECO:0000313" key="2">
    <source>
        <dbReference type="Proteomes" id="UP000005242"/>
    </source>
</evidence>
<reference evidence="1 2" key="1">
    <citation type="journal article" date="2012" name="Fungal Genet. Biol.">
        <title>The genome of the xerotolerant mold Wallemia sebi reveals adaptations to osmotic stress and suggests cryptic sexual reproduction.</title>
        <authorList>
            <person name="Padamsee M."/>
            <person name="Kumar T.K.A."/>
            <person name="Riley R."/>
            <person name="Binder M."/>
            <person name="Boyd A."/>
            <person name="Calvo A.M."/>
            <person name="Furukawa K."/>
            <person name="Hesse C."/>
            <person name="Hohmann S."/>
            <person name="James T.Y."/>
            <person name="LaButti K."/>
            <person name="Lapidus A."/>
            <person name="Lindquist E."/>
            <person name="Lucas S."/>
            <person name="Miller K."/>
            <person name="Shantappa S."/>
            <person name="Grigoriev I.V."/>
            <person name="Hibbett D.S."/>
            <person name="McLaughlin D.J."/>
            <person name="Spatafora J.W."/>
            <person name="Aime M.C."/>
        </authorList>
    </citation>
    <scope>NUCLEOTIDE SEQUENCE [LARGE SCALE GENOMIC DNA]</scope>
    <source>
        <strain evidence="2">ATCC MYA-4683 / CBS 633.66</strain>
    </source>
</reference>
<dbReference type="HOGENOM" id="CLU_2962657_0_0_1"/>
<dbReference type="GeneID" id="18473308"/>